<proteinExistence type="predicted"/>
<dbReference type="EMBL" id="UINC01082863">
    <property type="protein sequence ID" value="SVC28016.1"/>
    <property type="molecule type" value="Genomic_DNA"/>
</dbReference>
<dbReference type="AlphaFoldDB" id="A0A382KUG1"/>
<organism evidence="1">
    <name type="scientific">marine metagenome</name>
    <dbReference type="NCBI Taxonomy" id="408172"/>
    <lineage>
        <taxon>unclassified sequences</taxon>
        <taxon>metagenomes</taxon>
        <taxon>ecological metagenomes</taxon>
    </lineage>
</organism>
<gene>
    <name evidence="1" type="ORF">METZ01_LOCUS280870</name>
</gene>
<dbReference type="Gene3D" id="1.25.40.10">
    <property type="entry name" value="Tetratricopeptide repeat domain"/>
    <property type="match status" value="1"/>
</dbReference>
<name>A0A382KUG1_9ZZZZ</name>
<feature type="non-terminal residue" evidence="1">
    <location>
        <position position="1"/>
    </location>
</feature>
<dbReference type="Pfam" id="PF13181">
    <property type="entry name" value="TPR_8"/>
    <property type="match status" value="2"/>
</dbReference>
<accession>A0A382KUG1</accession>
<reference evidence="1" key="1">
    <citation type="submission" date="2018-05" db="EMBL/GenBank/DDBJ databases">
        <authorList>
            <person name="Lanie J.A."/>
            <person name="Ng W.-L."/>
            <person name="Kazmierczak K.M."/>
            <person name="Andrzejewski T.M."/>
            <person name="Davidsen T.M."/>
            <person name="Wayne K.J."/>
            <person name="Tettelin H."/>
            <person name="Glass J.I."/>
            <person name="Rusch D."/>
            <person name="Podicherti R."/>
            <person name="Tsui H.-C.T."/>
            <person name="Winkler M.E."/>
        </authorList>
    </citation>
    <scope>NUCLEOTIDE SEQUENCE</scope>
</reference>
<evidence type="ECO:0000313" key="1">
    <source>
        <dbReference type="EMBL" id="SVC28016.1"/>
    </source>
</evidence>
<dbReference type="InterPro" id="IPR019734">
    <property type="entry name" value="TPR_rpt"/>
</dbReference>
<dbReference type="InterPro" id="IPR011990">
    <property type="entry name" value="TPR-like_helical_dom_sf"/>
</dbReference>
<sequence>EQHRSWYQSSSPDEMRLILKAREHFHAFTRDGHRKAEKIFLELLERYPEGGLHNLNMGWVNYQKIVMRLTKNPKENIKLGRQFGEKAHEIMGDGTSLTMLARFDLFERDCESAVKHVDHAVEIDPSAGLIMAMAGRVNSTCGKPEKAIEQFKQAMRLEPYHLKWYPLVLGLSYMMTGNYNKAEEYLKALVETEKLSKRNRTRALRHMAVLSVFKEESENAKKYFHQLIELDKKHNLSSVKFSYRAMKDQEFLKRYLDSLRQLGMPEKKRTES</sequence>
<protein>
    <submittedName>
        <fullName evidence="1">Uncharacterized protein</fullName>
    </submittedName>
</protein>
<dbReference type="SUPFAM" id="SSF48452">
    <property type="entry name" value="TPR-like"/>
    <property type="match status" value="1"/>
</dbReference>
<dbReference type="PROSITE" id="PS50005">
    <property type="entry name" value="TPR"/>
    <property type="match status" value="1"/>
</dbReference>